<gene>
    <name evidence="1" type="ORF">F8M41_025620</name>
</gene>
<evidence type="ECO:0000313" key="2">
    <source>
        <dbReference type="Proteomes" id="UP000439903"/>
    </source>
</evidence>
<reference evidence="1 2" key="1">
    <citation type="journal article" date="2019" name="Environ. Microbiol.">
        <title>At the nexus of three kingdoms: the genome of the mycorrhizal fungus Gigaspora margarita provides insights into plant, endobacterial and fungal interactions.</title>
        <authorList>
            <person name="Venice F."/>
            <person name="Ghignone S."/>
            <person name="Salvioli di Fossalunga A."/>
            <person name="Amselem J."/>
            <person name="Novero M."/>
            <person name="Xianan X."/>
            <person name="Sedzielewska Toro K."/>
            <person name="Morin E."/>
            <person name="Lipzen A."/>
            <person name="Grigoriev I.V."/>
            <person name="Henrissat B."/>
            <person name="Martin F.M."/>
            <person name="Bonfante P."/>
        </authorList>
    </citation>
    <scope>NUCLEOTIDE SEQUENCE [LARGE SCALE GENOMIC DNA]</scope>
    <source>
        <strain evidence="1 2">BEG34</strain>
    </source>
</reference>
<proteinExistence type="predicted"/>
<dbReference type="Proteomes" id="UP000439903">
    <property type="component" value="Unassembled WGS sequence"/>
</dbReference>
<evidence type="ECO:0000313" key="1">
    <source>
        <dbReference type="EMBL" id="KAF0469271.1"/>
    </source>
</evidence>
<dbReference type="AlphaFoldDB" id="A0A8H4AAY0"/>
<name>A0A8H4AAY0_GIGMA</name>
<organism evidence="1 2">
    <name type="scientific">Gigaspora margarita</name>
    <dbReference type="NCBI Taxonomy" id="4874"/>
    <lineage>
        <taxon>Eukaryota</taxon>
        <taxon>Fungi</taxon>
        <taxon>Fungi incertae sedis</taxon>
        <taxon>Mucoromycota</taxon>
        <taxon>Glomeromycotina</taxon>
        <taxon>Glomeromycetes</taxon>
        <taxon>Diversisporales</taxon>
        <taxon>Gigasporaceae</taxon>
        <taxon>Gigaspora</taxon>
    </lineage>
</organism>
<dbReference type="OrthoDB" id="2328826at2759"/>
<comment type="caution">
    <text evidence="1">The sequence shown here is derived from an EMBL/GenBank/DDBJ whole genome shotgun (WGS) entry which is preliminary data.</text>
</comment>
<keyword evidence="2" id="KW-1185">Reference proteome</keyword>
<accession>A0A8H4AAY0</accession>
<dbReference type="EMBL" id="WTPW01000923">
    <property type="protein sequence ID" value="KAF0469271.1"/>
    <property type="molecule type" value="Genomic_DNA"/>
</dbReference>
<sequence>MMANVQLGIQVQNFINALNRANIFPAQYDIIYTHWRSTHFPGGTQYRRRRQVTCQTLCRISVMQEARRLGIDNYDLIRFTTFRLWAGANKNERQSYFNLKNQLNSSLR</sequence>
<protein>
    <submittedName>
        <fullName evidence="1">Uncharacterized protein</fullName>
    </submittedName>
</protein>